<dbReference type="PANTHER" id="PTHR37984">
    <property type="entry name" value="PROTEIN CBG26694"/>
    <property type="match status" value="1"/>
</dbReference>
<feature type="domain" description="Reverse transcriptase" evidence="7">
    <location>
        <begin position="1"/>
        <end position="83"/>
    </location>
</feature>
<evidence type="ECO:0000256" key="1">
    <source>
        <dbReference type="ARBA" id="ARBA00012493"/>
    </source>
</evidence>
<dbReference type="InterPro" id="IPR043502">
    <property type="entry name" value="DNA/RNA_pol_sf"/>
</dbReference>
<dbReference type="GO" id="GO:0015074">
    <property type="term" value="P:DNA integration"/>
    <property type="evidence" value="ECO:0007669"/>
    <property type="project" value="InterPro"/>
</dbReference>
<dbReference type="GO" id="GO:0003964">
    <property type="term" value="F:RNA-directed DNA polymerase activity"/>
    <property type="evidence" value="ECO:0007669"/>
    <property type="project" value="UniProtKB-KW"/>
</dbReference>
<evidence type="ECO:0000256" key="6">
    <source>
        <dbReference type="ARBA" id="ARBA00023268"/>
    </source>
</evidence>
<dbReference type="InterPro" id="IPR036397">
    <property type="entry name" value="RNaseH_sf"/>
</dbReference>
<evidence type="ECO:0000256" key="4">
    <source>
        <dbReference type="ARBA" id="ARBA00022759"/>
    </source>
</evidence>
<dbReference type="Gene3D" id="3.30.70.270">
    <property type="match status" value="2"/>
</dbReference>
<dbReference type="InterPro" id="IPR001584">
    <property type="entry name" value="Integrase_cat-core"/>
</dbReference>
<dbReference type="InterPro" id="IPR041577">
    <property type="entry name" value="RT_RNaseH_2"/>
</dbReference>
<dbReference type="Gene3D" id="3.30.420.10">
    <property type="entry name" value="Ribonuclease H-like superfamily/Ribonuclease H"/>
    <property type="match status" value="1"/>
</dbReference>
<dbReference type="FunFam" id="3.10.20.370:FF:000001">
    <property type="entry name" value="Retrovirus-related Pol polyprotein from transposon 17.6-like protein"/>
    <property type="match status" value="1"/>
</dbReference>
<dbReference type="Pfam" id="PF17919">
    <property type="entry name" value="RT_RNaseH_2"/>
    <property type="match status" value="1"/>
</dbReference>
<proteinExistence type="predicted"/>
<dbReference type="Pfam" id="PF00665">
    <property type="entry name" value="rve"/>
    <property type="match status" value="1"/>
</dbReference>
<keyword evidence="3" id="KW-0540">Nuclease</keyword>
<accession>A0A0A9VWN4</accession>
<dbReference type="Pfam" id="PF17921">
    <property type="entry name" value="Integrase_H2C2"/>
    <property type="match status" value="1"/>
</dbReference>
<dbReference type="GO" id="GO:0042575">
    <property type="term" value="C:DNA polymerase complex"/>
    <property type="evidence" value="ECO:0007669"/>
    <property type="project" value="UniProtKB-ARBA"/>
</dbReference>
<dbReference type="InterPro" id="IPR000477">
    <property type="entry name" value="RT_dom"/>
</dbReference>
<dbReference type="InterPro" id="IPR012337">
    <property type="entry name" value="RNaseH-like_sf"/>
</dbReference>
<dbReference type="PROSITE" id="PS50878">
    <property type="entry name" value="RT_POL"/>
    <property type="match status" value="1"/>
</dbReference>
<gene>
    <name evidence="9" type="ORF">CM83_61012</name>
</gene>
<keyword evidence="4" id="KW-0255">Endonuclease</keyword>
<dbReference type="EMBL" id="GBHO01043520">
    <property type="protein sequence ID" value="JAG00084.1"/>
    <property type="molecule type" value="Transcribed_RNA"/>
</dbReference>
<keyword evidence="4" id="KW-0378">Hydrolase</keyword>
<evidence type="ECO:0000256" key="5">
    <source>
        <dbReference type="ARBA" id="ARBA00022918"/>
    </source>
</evidence>
<dbReference type="Gene3D" id="1.10.340.70">
    <property type="match status" value="1"/>
</dbReference>
<keyword evidence="6" id="KW-0511">Multifunctional enzyme</keyword>
<dbReference type="CDD" id="cd01647">
    <property type="entry name" value="RT_LTR"/>
    <property type="match status" value="1"/>
</dbReference>
<dbReference type="FunFam" id="3.30.420.10:FF:000032">
    <property type="entry name" value="Retrovirus-related Pol polyprotein from transposon 297-like Protein"/>
    <property type="match status" value="1"/>
</dbReference>
<keyword evidence="5" id="KW-0695">RNA-directed DNA polymerase</keyword>
<protein>
    <recommendedName>
        <fullName evidence="1">RNA-directed DNA polymerase</fullName>
        <ecNumber evidence="1">2.7.7.49</ecNumber>
    </recommendedName>
</protein>
<reference evidence="9" key="2">
    <citation type="submission" date="2014-07" db="EMBL/GenBank/DDBJ databases">
        <authorList>
            <person name="Hull J."/>
        </authorList>
    </citation>
    <scope>NUCLEOTIDE SEQUENCE</scope>
</reference>
<feature type="domain" description="Integrase catalytic" evidence="8">
    <location>
        <begin position="471"/>
        <end position="630"/>
    </location>
</feature>
<dbReference type="InterPro" id="IPR050951">
    <property type="entry name" value="Retrovirus_Pol_polyprotein"/>
</dbReference>
<feature type="non-terminal residue" evidence="9">
    <location>
        <position position="715"/>
    </location>
</feature>
<dbReference type="SUPFAM" id="SSF56672">
    <property type="entry name" value="DNA/RNA polymerases"/>
    <property type="match status" value="1"/>
</dbReference>
<dbReference type="PANTHER" id="PTHR37984:SF5">
    <property type="entry name" value="PROTEIN NYNRIN-LIKE"/>
    <property type="match status" value="1"/>
</dbReference>
<organism evidence="9">
    <name type="scientific">Lygus hesperus</name>
    <name type="common">Western plant bug</name>
    <dbReference type="NCBI Taxonomy" id="30085"/>
    <lineage>
        <taxon>Eukaryota</taxon>
        <taxon>Metazoa</taxon>
        <taxon>Ecdysozoa</taxon>
        <taxon>Arthropoda</taxon>
        <taxon>Hexapoda</taxon>
        <taxon>Insecta</taxon>
        <taxon>Pterygota</taxon>
        <taxon>Neoptera</taxon>
        <taxon>Paraneoptera</taxon>
        <taxon>Hemiptera</taxon>
        <taxon>Heteroptera</taxon>
        <taxon>Panheteroptera</taxon>
        <taxon>Cimicomorpha</taxon>
        <taxon>Miridae</taxon>
        <taxon>Mirini</taxon>
        <taxon>Lygus</taxon>
    </lineage>
</organism>
<reference evidence="9" key="1">
    <citation type="journal article" date="2014" name="PLoS ONE">
        <title>Transcriptome-Based Identification of ABC Transporters in the Western Tarnished Plant Bug Lygus hesperus.</title>
        <authorList>
            <person name="Hull J.J."/>
            <person name="Chaney K."/>
            <person name="Geib S.M."/>
            <person name="Fabrick J.A."/>
            <person name="Brent C.S."/>
            <person name="Walsh D."/>
            <person name="Lavine L.C."/>
        </authorList>
    </citation>
    <scope>NUCLEOTIDE SEQUENCE</scope>
</reference>
<evidence type="ECO:0000256" key="3">
    <source>
        <dbReference type="ARBA" id="ARBA00022722"/>
    </source>
</evidence>
<dbReference type="AlphaFoldDB" id="A0A0A9VWN4"/>
<evidence type="ECO:0000313" key="9">
    <source>
        <dbReference type="EMBL" id="JAG00084.1"/>
    </source>
</evidence>
<dbReference type="FunFam" id="3.30.70.270:FF:000020">
    <property type="entry name" value="Transposon Tf2-6 polyprotein-like Protein"/>
    <property type="match status" value="1"/>
</dbReference>
<evidence type="ECO:0000259" key="7">
    <source>
        <dbReference type="PROSITE" id="PS50878"/>
    </source>
</evidence>
<dbReference type="PROSITE" id="PS50994">
    <property type="entry name" value="INTEGRASE"/>
    <property type="match status" value="1"/>
</dbReference>
<name>A0A0A9VWN4_LYGHE</name>
<dbReference type="InterPro" id="IPR041588">
    <property type="entry name" value="Integrase_H2C2"/>
</dbReference>
<dbReference type="InterPro" id="IPR043128">
    <property type="entry name" value="Rev_trsase/Diguanyl_cyclase"/>
</dbReference>
<dbReference type="SUPFAM" id="SSF53098">
    <property type="entry name" value="Ribonuclease H-like"/>
    <property type="match status" value="1"/>
</dbReference>
<dbReference type="EC" id="2.7.7.49" evidence="1"/>
<dbReference type="Gene3D" id="3.10.20.370">
    <property type="match status" value="1"/>
</dbReference>
<dbReference type="GO" id="GO:0004519">
    <property type="term" value="F:endonuclease activity"/>
    <property type="evidence" value="ECO:0007669"/>
    <property type="project" value="UniProtKB-KW"/>
</dbReference>
<keyword evidence="2" id="KW-0808">Transferase</keyword>
<dbReference type="Pfam" id="PF00078">
    <property type="entry name" value="RVT_1"/>
    <property type="match status" value="1"/>
</dbReference>
<evidence type="ECO:0000256" key="2">
    <source>
        <dbReference type="ARBA" id="ARBA00022695"/>
    </source>
</evidence>
<keyword evidence="2" id="KW-0548">Nucleotidyltransferase</keyword>
<dbReference type="GO" id="GO:0003676">
    <property type="term" value="F:nucleic acid binding"/>
    <property type="evidence" value="ECO:0007669"/>
    <property type="project" value="InterPro"/>
</dbReference>
<sequence length="715" mass="81455">MPFGLCNAPATFQRAMNRLLHALVRKGRVRVYQDDVRVDAATFEEMLDWLRKVFLVCRTNGLQLNAKKCELFRRSIPYLGYVISAEGVQTDPTKIERVATWPTPTSAKEVHGFVQFCSYYRPFVPDFAQRAGPLYRVASGKEAFAWTQECALAFHDLKRALTNAPVLGHARPELPYILDVDASGTAVGAVLSQQQGEAEEETVLAYYSRCLSRPERNYCVTRKELLALKLALEHFRHYGLNSGTPILVRTDHASLQWLRNFKQPDGQMARWQEALASYNVTVEYRKGAEHGNADGLSRRPCLALGCTYCRRQEGKDDRHHEDVKRIRVEIEMAWEQEQSKDLEVSQVRGWLRKGEKPGWQDVAASGPTAKALWAMWDQLVLEDGVLKRQWENENGSERVVQVIVPRQCRQTVLQTVHNLGHFGARRMISELRRNFCWEGLQRDVRDFGKSCVACRAAGRTRGKRAPLQEYHVGVPFERVAVDVMGPFPESNHGNRYIVVAVDQFTKWPEAFPVPDQRAETVARGLGENLMSRFGVPRELHTDQGRNFEADVFGEAMRILGVHKTRTTALRPQSNGLAERFNRTLVEMLRKVTELHQKDWDEHLAWALLAYRATIHRTTGFSPAMLACGRTPTLPADLMTGMAPDPVTATTYTLALRQKLDDAHNVAREALGKAADEAKKRYDVRAETPRFEKGDRVWLYNPARKRGLNPKLQRPW</sequence>
<dbReference type="CDD" id="cd09274">
    <property type="entry name" value="RNase_HI_RT_Ty3"/>
    <property type="match status" value="1"/>
</dbReference>
<dbReference type="FunFam" id="1.10.340.70:FF:000001">
    <property type="entry name" value="Retrovirus-related Pol polyprotein from transposon gypsy-like Protein"/>
    <property type="match status" value="1"/>
</dbReference>
<evidence type="ECO:0000259" key="8">
    <source>
        <dbReference type="PROSITE" id="PS50994"/>
    </source>
</evidence>